<dbReference type="RefSeq" id="WP_344784011.1">
    <property type="nucleotide sequence ID" value="NZ_BAAAZW010000006.1"/>
</dbReference>
<protein>
    <submittedName>
        <fullName evidence="1">Uncharacterized protein</fullName>
    </submittedName>
</protein>
<organism evidence="1 2">
    <name type="scientific">Gordonia caeni</name>
    <dbReference type="NCBI Taxonomy" id="1007097"/>
    <lineage>
        <taxon>Bacteria</taxon>
        <taxon>Bacillati</taxon>
        <taxon>Actinomycetota</taxon>
        <taxon>Actinomycetes</taxon>
        <taxon>Mycobacteriales</taxon>
        <taxon>Gordoniaceae</taxon>
        <taxon>Gordonia</taxon>
    </lineage>
</organism>
<reference evidence="2" key="1">
    <citation type="journal article" date="2019" name="Int. J. Syst. Evol. Microbiol.">
        <title>The Global Catalogue of Microorganisms (GCM) 10K type strain sequencing project: providing services to taxonomists for standard genome sequencing and annotation.</title>
        <authorList>
            <consortium name="The Broad Institute Genomics Platform"/>
            <consortium name="The Broad Institute Genome Sequencing Center for Infectious Disease"/>
            <person name="Wu L."/>
            <person name="Ma J."/>
        </authorList>
    </citation>
    <scope>NUCLEOTIDE SEQUENCE [LARGE SCALE GENOMIC DNA]</scope>
    <source>
        <strain evidence="2">JCM 16923</strain>
    </source>
</reference>
<dbReference type="Proteomes" id="UP001418444">
    <property type="component" value="Unassembled WGS sequence"/>
</dbReference>
<gene>
    <name evidence="1" type="ORF">GCM10022231_24010</name>
</gene>
<comment type="caution">
    <text evidence="1">The sequence shown here is derived from an EMBL/GenBank/DDBJ whole genome shotgun (WGS) entry which is preliminary data.</text>
</comment>
<name>A0ABP7PBT8_9ACTN</name>
<evidence type="ECO:0000313" key="2">
    <source>
        <dbReference type="Proteomes" id="UP001418444"/>
    </source>
</evidence>
<dbReference type="EMBL" id="BAAAZW010000006">
    <property type="protein sequence ID" value="GAA3962975.1"/>
    <property type="molecule type" value="Genomic_DNA"/>
</dbReference>
<sequence length="52" mass="5808">MSFLPTVSPRSLADWIGELVTDAARPLAHAVARDLADRMTITVQIRFDKEQP</sequence>
<evidence type="ECO:0000313" key="1">
    <source>
        <dbReference type="EMBL" id="GAA3962975.1"/>
    </source>
</evidence>
<proteinExistence type="predicted"/>
<accession>A0ABP7PBT8</accession>
<keyword evidence="2" id="KW-1185">Reference proteome</keyword>